<keyword evidence="1" id="KW-0732">Signal</keyword>
<dbReference type="EMBL" id="JAGIOF010000001">
    <property type="protein sequence ID" value="MBP2387212.1"/>
    <property type="molecule type" value="Genomic_DNA"/>
</dbReference>
<dbReference type="SMART" id="SM00062">
    <property type="entry name" value="PBPb"/>
    <property type="match status" value="1"/>
</dbReference>
<feature type="domain" description="Solute-binding protein family 3/N-terminal" evidence="2">
    <location>
        <begin position="70"/>
        <end position="302"/>
    </location>
</feature>
<dbReference type="PROSITE" id="PS51257">
    <property type="entry name" value="PROKAR_LIPOPROTEIN"/>
    <property type="match status" value="1"/>
</dbReference>
<dbReference type="PANTHER" id="PTHR35936">
    <property type="entry name" value="MEMBRANE-BOUND LYTIC MUREIN TRANSGLYCOSYLASE F"/>
    <property type="match status" value="1"/>
</dbReference>
<dbReference type="InterPro" id="IPR001638">
    <property type="entry name" value="Solute-binding_3/MltF_N"/>
</dbReference>
<accession>A0ABS4XFH7</accession>
<proteinExistence type="predicted"/>
<keyword evidence="4" id="KW-1185">Reference proteome</keyword>
<dbReference type="CDD" id="cd01004">
    <property type="entry name" value="PBP2_MidA_like"/>
    <property type="match status" value="1"/>
</dbReference>
<evidence type="ECO:0000313" key="4">
    <source>
        <dbReference type="Proteomes" id="UP001296993"/>
    </source>
</evidence>
<evidence type="ECO:0000313" key="3">
    <source>
        <dbReference type="EMBL" id="MBP2387212.1"/>
    </source>
</evidence>
<comment type="caution">
    <text evidence="3">The sequence shown here is derived from an EMBL/GenBank/DDBJ whole genome shotgun (WGS) entry which is preliminary data.</text>
</comment>
<evidence type="ECO:0000256" key="1">
    <source>
        <dbReference type="ARBA" id="ARBA00022729"/>
    </source>
</evidence>
<name>A0ABS4XFH7_9MICC</name>
<dbReference type="Gene3D" id="3.40.190.10">
    <property type="entry name" value="Periplasmic binding protein-like II"/>
    <property type="match status" value="2"/>
</dbReference>
<organism evidence="3 4">
    <name type="scientific">Paeniglutamicibacter kerguelensis</name>
    <dbReference type="NCBI Taxonomy" id="254788"/>
    <lineage>
        <taxon>Bacteria</taxon>
        <taxon>Bacillati</taxon>
        <taxon>Actinomycetota</taxon>
        <taxon>Actinomycetes</taxon>
        <taxon>Micrococcales</taxon>
        <taxon>Micrococcaceae</taxon>
        <taxon>Paeniglutamicibacter</taxon>
    </lineage>
</organism>
<dbReference type="Pfam" id="PF00497">
    <property type="entry name" value="SBP_bac_3"/>
    <property type="match status" value="1"/>
</dbReference>
<protein>
    <submittedName>
        <fullName evidence="3">Polar amino acid transport system substrate-binding protein</fullName>
    </submittedName>
</protein>
<evidence type="ECO:0000259" key="2">
    <source>
        <dbReference type="SMART" id="SM00062"/>
    </source>
</evidence>
<dbReference type="PANTHER" id="PTHR35936:SF17">
    <property type="entry name" value="ARGININE-BINDING EXTRACELLULAR PROTEIN ARTP"/>
    <property type="match status" value="1"/>
</dbReference>
<sequence length="317" mass="32993">MNQRTTTGLIVGAAALGLLLTGCSDPGSNATAGTVSKQGFNLTPEQNRQAAEPVAAATKIVPASVKEDGKLTVAIAPGSAPLAMFATDNKTVIGDEADIAVALAQSLGLEADLVPVSWADWPLGLESGKYEAVISNVTVTQARKQKYDFATYREDKLGFYVQADSKIKEIRAPKDVAGLRITVGSGTNQEKILLSWDAQNKKAGLKPVSFQYYDEDALASVALTSGRADASFGPNASGAYKANTDGKTRLVGLVPGGWPDAASIAVTVKKDSGLAEASQAGVNGLIESGLYKQILDKWALGEEAIPTSELNPPGLKD</sequence>
<dbReference type="RefSeq" id="WP_209999375.1">
    <property type="nucleotide sequence ID" value="NZ_BAAAJY010000005.1"/>
</dbReference>
<reference evidence="3 4" key="1">
    <citation type="submission" date="2021-03" db="EMBL/GenBank/DDBJ databases">
        <title>Sequencing the genomes of 1000 actinobacteria strains.</title>
        <authorList>
            <person name="Klenk H.-P."/>
        </authorList>
    </citation>
    <scope>NUCLEOTIDE SEQUENCE [LARGE SCALE GENOMIC DNA]</scope>
    <source>
        <strain evidence="3 4">DSM 15797</strain>
    </source>
</reference>
<gene>
    <name evidence="3" type="ORF">JOF47_002723</name>
</gene>
<dbReference type="Proteomes" id="UP001296993">
    <property type="component" value="Unassembled WGS sequence"/>
</dbReference>
<dbReference type="SUPFAM" id="SSF53850">
    <property type="entry name" value="Periplasmic binding protein-like II"/>
    <property type="match status" value="1"/>
</dbReference>